<dbReference type="InterPro" id="IPR005248">
    <property type="entry name" value="NadD/NMNAT"/>
</dbReference>
<evidence type="ECO:0000313" key="19">
    <source>
        <dbReference type="Proteomes" id="UP000280792"/>
    </source>
</evidence>
<dbReference type="GO" id="GO:0016818">
    <property type="term" value="F:hydrolase activity, acting on acid anhydrides, in phosphorus-containing anhydrides"/>
    <property type="evidence" value="ECO:0007669"/>
    <property type="project" value="InterPro"/>
</dbReference>
<evidence type="ECO:0000256" key="14">
    <source>
        <dbReference type="ARBA" id="ARBA00048721"/>
    </source>
</evidence>
<evidence type="ECO:0000256" key="15">
    <source>
        <dbReference type="PIRSR" id="PIRSR604385-2"/>
    </source>
</evidence>
<evidence type="ECO:0000256" key="2">
    <source>
        <dbReference type="ARBA" id="ARBA00005019"/>
    </source>
</evidence>
<keyword evidence="7" id="KW-0548">Nucleotidyltransferase</keyword>
<keyword evidence="15" id="KW-0460">Magnesium</keyword>
<dbReference type="AlphaFoldDB" id="A0A3P3VKZ9"/>
<evidence type="ECO:0000256" key="1">
    <source>
        <dbReference type="ARBA" id="ARBA00002324"/>
    </source>
</evidence>
<dbReference type="GO" id="GO:0046872">
    <property type="term" value="F:metal ion binding"/>
    <property type="evidence" value="ECO:0007669"/>
    <property type="project" value="UniProtKB-KW"/>
</dbReference>
<dbReference type="Proteomes" id="UP000280792">
    <property type="component" value="Unassembled WGS sequence"/>
</dbReference>
<feature type="binding site" evidence="15">
    <location>
        <position position="296"/>
    </location>
    <ligand>
        <name>Mg(2+)</name>
        <dbReference type="ChEBI" id="CHEBI:18420"/>
        <label>1</label>
    </ligand>
</feature>
<dbReference type="GO" id="GO:0004515">
    <property type="term" value="F:nicotinate-nucleotide adenylyltransferase activity"/>
    <property type="evidence" value="ECO:0007669"/>
    <property type="project" value="UniProtKB-EC"/>
</dbReference>
<comment type="cofactor">
    <cofactor evidence="15">
        <name>Mg(2+)</name>
        <dbReference type="ChEBI" id="CHEBI:18420"/>
    </cofactor>
</comment>
<dbReference type="InterPro" id="IPR004385">
    <property type="entry name" value="NDP_pyrophosphatase"/>
</dbReference>
<evidence type="ECO:0000256" key="3">
    <source>
        <dbReference type="ARBA" id="ARBA00009014"/>
    </source>
</evidence>
<keyword evidence="5" id="KW-0662">Pyridine nucleotide biosynthesis</keyword>
<dbReference type="InterPro" id="IPR004821">
    <property type="entry name" value="Cyt_trans-like"/>
</dbReference>
<keyword evidence="9" id="KW-0067">ATP-binding</keyword>
<keyword evidence="8" id="KW-0547">Nucleotide-binding</keyword>
<dbReference type="GO" id="GO:0009435">
    <property type="term" value="P:NAD+ biosynthetic process"/>
    <property type="evidence" value="ECO:0007669"/>
    <property type="project" value="UniProtKB-UniPathway"/>
</dbReference>
<dbReference type="Gene3D" id="3.90.79.10">
    <property type="entry name" value="Nucleoside Triphosphate Pyrophosphohydrolase"/>
    <property type="match status" value="1"/>
</dbReference>
<dbReference type="PROSITE" id="PS51462">
    <property type="entry name" value="NUDIX"/>
    <property type="match status" value="1"/>
</dbReference>
<dbReference type="EMBL" id="QWEZ01000002">
    <property type="protein sequence ID" value="RRJ82548.1"/>
    <property type="molecule type" value="Genomic_DNA"/>
</dbReference>
<evidence type="ECO:0000313" key="18">
    <source>
        <dbReference type="EMBL" id="RRJ82548.1"/>
    </source>
</evidence>
<keyword evidence="19" id="KW-1185">Reference proteome</keyword>
<feature type="short sequence motif" description="Nudix box" evidence="16">
    <location>
        <begin position="281"/>
        <end position="303"/>
    </location>
</feature>
<dbReference type="GO" id="GO:0005524">
    <property type="term" value="F:ATP binding"/>
    <property type="evidence" value="ECO:0007669"/>
    <property type="project" value="UniProtKB-KW"/>
</dbReference>
<dbReference type="CDD" id="cd02165">
    <property type="entry name" value="NMNAT"/>
    <property type="match status" value="1"/>
</dbReference>
<dbReference type="Pfam" id="PF01467">
    <property type="entry name" value="CTP_transf_like"/>
    <property type="match status" value="1"/>
</dbReference>
<dbReference type="SUPFAM" id="SSF52374">
    <property type="entry name" value="Nucleotidylyl transferase"/>
    <property type="match status" value="1"/>
</dbReference>
<comment type="similarity">
    <text evidence="3">Belongs to the NadD family.</text>
</comment>
<evidence type="ECO:0000256" key="5">
    <source>
        <dbReference type="ARBA" id="ARBA00022642"/>
    </source>
</evidence>
<sequence>MFRVGILGSAFDPPTRGHIDLLQQAAPEFDRILLVPSARHAFGKRCQPMSHRIAMLEALLDPLSLDCELEICTLEQHMAERSEQPVYTYDLMEALEQQLIPSHPDLRLCFIRGPDNAHPKVWSKFHRAQEIEQRWQLFTAEERTPVRSTSVRELLGQAGDPDPQALRALVPDAIADYLLAHHLYRPSLLAREPAYGDGDVRLIRRERCYDGFFKMDRYHLQHRRFEGGWTPPLSRELFHRTKAVAMLPVDLHRRRVVLVEQFRIGAYAAGLSPWMLEIVAGILEEGESPAQLVKREALEEAGLEVKTLIPICEYLPSPGGSSEELEVFCGLVDASAAGGLHGLEEEGEDIRVHSISIDQALALLQAGELNNAATIIALQWLQLNLDRLLKEYRP</sequence>
<evidence type="ECO:0000256" key="4">
    <source>
        <dbReference type="ARBA" id="ARBA00012389"/>
    </source>
</evidence>
<dbReference type="PANTHER" id="PTHR39321:SF3">
    <property type="entry name" value="PHOSPHOPANTETHEINE ADENYLYLTRANSFERASE"/>
    <property type="match status" value="1"/>
</dbReference>
<evidence type="ECO:0000256" key="9">
    <source>
        <dbReference type="ARBA" id="ARBA00022840"/>
    </source>
</evidence>
<dbReference type="SUPFAM" id="SSF55811">
    <property type="entry name" value="Nudix"/>
    <property type="match status" value="1"/>
</dbReference>
<reference evidence="18 19" key="2">
    <citation type="submission" date="2018-12" db="EMBL/GenBank/DDBJ databases">
        <title>Simiduia agarivorans gen. nov., sp. nov., a marine, agarolytic bacterium isolated from shallow coastal water from Keelung, Taiwan.</title>
        <authorList>
            <person name="Shieh W.Y."/>
        </authorList>
    </citation>
    <scope>NUCLEOTIDE SEQUENCE [LARGE SCALE GENOMIC DNA]</scope>
    <source>
        <strain evidence="18 19">GTF-13</strain>
    </source>
</reference>
<dbReference type="CDD" id="cd24155">
    <property type="entry name" value="NUDIX_ADPRase"/>
    <property type="match status" value="1"/>
</dbReference>
<comment type="catalytic activity">
    <reaction evidence="14">
        <text>nicotinate beta-D-ribonucleotide + ATP + H(+) = deamido-NAD(+) + diphosphate</text>
        <dbReference type="Rhea" id="RHEA:22860"/>
        <dbReference type="ChEBI" id="CHEBI:15378"/>
        <dbReference type="ChEBI" id="CHEBI:30616"/>
        <dbReference type="ChEBI" id="CHEBI:33019"/>
        <dbReference type="ChEBI" id="CHEBI:57502"/>
        <dbReference type="ChEBI" id="CHEBI:58437"/>
        <dbReference type="EC" id="2.7.7.18"/>
    </reaction>
</comment>
<reference evidence="18 19" key="1">
    <citation type="submission" date="2018-08" db="EMBL/GenBank/DDBJ databases">
        <authorList>
            <person name="Khan S.A."/>
        </authorList>
    </citation>
    <scope>NUCLEOTIDE SEQUENCE [LARGE SCALE GENOMIC DNA]</scope>
    <source>
        <strain evidence="18 19">GTF-13</strain>
    </source>
</reference>
<proteinExistence type="inferred from homology"/>
<dbReference type="EC" id="2.7.7.18" evidence="4"/>
<evidence type="ECO:0000256" key="7">
    <source>
        <dbReference type="ARBA" id="ARBA00022695"/>
    </source>
</evidence>
<evidence type="ECO:0000256" key="12">
    <source>
        <dbReference type="ARBA" id="ARBA00033140"/>
    </source>
</evidence>
<dbReference type="Gene3D" id="3.40.50.620">
    <property type="entry name" value="HUPs"/>
    <property type="match status" value="1"/>
</dbReference>
<keyword evidence="15" id="KW-0479">Metal-binding</keyword>
<dbReference type="NCBIfam" id="TIGR00052">
    <property type="entry name" value="nudix-type nucleoside diphosphatase, YffH/AdpP family"/>
    <property type="match status" value="1"/>
</dbReference>
<dbReference type="InterPro" id="IPR015797">
    <property type="entry name" value="NUDIX_hydrolase-like_dom_sf"/>
</dbReference>
<evidence type="ECO:0000256" key="13">
    <source>
        <dbReference type="ARBA" id="ARBA00033353"/>
    </source>
</evidence>
<feature type="domain" description="Nudix hydrolase" evidence="17">
    <location>
        <begin position="239"/>
        <end position="377"/>
    </location>
</feature>
<evidence type="ECO:0000256" key="11">
    <source>
        <dbReference type="ARBA" id="ARBA00031253"/>
    </source>
</evidence>
<evidence type="ECO:0000256" key="6">
    <source>
        <dbReference type="ARBA" id="ARBA00022679"/>
    </source>
</evidence>
<protein>
    <recommendedName>
        <fullName evidence="4">nicotinate-nucleotide adenylyltransferase</fullName>
        <ecNumber evidence="4">2.7.7.18</ecNumber>
    </recommendedName>
    <alternativeName>
        <fullName evidence="13">Deamido-NAD(+) diphosphorylase</fullName>
    </alternativeName>
    <alternativeName>
        <fullName evidence="12">Deamido-NAD(+) pyrophosphorylase</fullName>
    </alternativeName>
    <alternativeName>
        <fullName evidence="11">Nicotinate mononucleotide adenylyltransferase</fullName>
    </alternativeName>
</protein>
<dbReference type="UniPathway" id="UPA00253">
    <property type="reaction ID" value="UER00332"/>
</dbReference>
<accession>A0A3P3VKZ9</accession>
<organism evidence="18 19">
    <name type="scientific">Aestuariirhabdus litorea</name>
    <dbReference type="NCBI Taxonomy" id="2528527"/>
    <lineage>
        <taxon>Bacteria</taxon>
        <taxon>Pseudomonadati</taxon>
        <taxon>Pseudomonadota</taxon>
        <taxon>Gammaproteobacteria</taxon>
        <taxon>Oceanospirillales</taxon>
        <taxon>Aestuariirhabdaceae</taxon>
        <taxon>Aestuariirhabdus</taxon>
    </lineage>
</organism>
<gene>
    <name evidence="18" type="ORF">D0544_11815</name>
</gene>
<dbReference type="Pfam" id="PF00293">
    <property type="entry name" value="NUDIX"/>
    <property type="match status" value="1"/>
</dbReference>
<evidence type="ECO:0000256" key="10">
    <source>
        <dbReference type="ARBA" id="ARBA00023027"/>
    </source>
</evidence>
<comment type="function">
    <text evidence="1">Catalyzes the reversible adenylation of nicotinate mononucleotide (NaMN) to nicotinic acid adenine dinucleotide (NaAD).</text>
</comment>
<dbReference type="RefSeq" id="WP_125016386.1">
    <property type="nucleotide sequence ID" value="NZ_QWEZ01000002.1"/>
</dbReference>
<evidence type="ECO:0000256" key="16">
    <source>
        <dbReference type="PIRSR" id="PIRSR604385-3"/>
    </source>
</evidence>
<dbReference type="PANTHER" id="PTHR39321">
    <property type="entry name" value="NICOTINATE-NUCLEOTIDE ADENYLYLTRANSFERASE-RELATED"/>
    <property type="match status" value="1"/>
</dbReference>
<name>A0A3P3VKZ9_9GAMM</name>
<dbReference type="InterPro" id="IPR000086">
    <property type="entry name" value="NUDIX_hydrolase_dom"/>
</dbReference>
<keyword evidence="6" id="KW-0808">Transferase</keyword>
<dbReference type="NCBIfam" id="TIGR00125">
    <property type="entry name" value="cyt_tran_rel"/>
    <property type="match status" value="1"/>
</dbReference>
<evidence type="ECO:0000259" key="17">
    <source>
        <dbReference type="PROSITE" id="PS51462"/>
    </source>
</evidence>
<keyword evidence="10" id="KW-0520">NAD</keyword>
<comment type="caution">
    <text evidence="18">The sequence shown here is derived from an EMBL/GenBank/DDBJ whole genome shotgun (WGS) entry which is preliminary data.</text>
</comment>
<comment type="pathway">
    <text evidence="2">Cofactor biosynthesis; NAD(+) biosynthesis; deamido-NAD(+) from nicotinate D-ribonucleotide: step 1/1.</text>
</comment>
<evidence type="ECO:0000256" key="8">
    <source>
        <dbReference type="ARBA" id="ARBA00022741"/>
    </source>
</evidence>
<feature type="binding site" evidence="15">
    <location>
        <position position="348"/>
    </location>
    <ligand>
        <name>Mg(2+)</name>
        <dbReference type="ChEBI" id="CHEBI:18420"/>
        <label>1</label>
    </ligand>
</feature>
<dbReference type="InterPro" id="IPR014729">
    <property type="entry name" value="Rossmann-like_a/b/a_fold"/>
</dbReference>
<feature type="binding site" evidence="15">
    <location>
        <position position="280"/>
    </location>
    <ligand>
        <name>Mg(2+)</name>
        <dbReference type="ChEBI" id="CHEBI:18420"/>
        <label>1</label>
    </ligand>
</feature>
<feature type="binding site" evidence="15">
    <location>
        <position position="300"/>
    </location>
    <ligand>
        <name>Mg(2+)</name>
        <dbReference type="ChEBI" id="CHEBI:18420"/>
        <label>1</label>
    </ligand>
</feature>